<dbReference type="InParanoid" id="A0A1X2H2F0"/>
<dbReference type="GO" id="GO:0005794">
    <property type="term" value="C:Golgi apparatus"/>
    <property type="evidence" value="ECO:0007669"/>
    <property type="project" value="TreeGrafter"/>
</dbReference>
<dbReference type="PANTHER" id="PTHR31121:SF6">
    <property type="entry name" value="ALPHA-1,2 MANNOSYLTRANSFERASE KTR1"/>
    <property type="match status" value="1"/>
</dbReference>
<accession>A0A1X2H2F0</accession>
<dbReference type="OrthoDB" id="439943at2759"/>
<dbReference type="Proteomes" id="UP000242180">
    <property type="component" value="Unassembled WGS sequence"/>
</dbReference>
<dbReference type="GO" id="GO:0006487">
    <property type="term" value="P:protein N-linked glycosylation"/>
    <property type="evidence" value="ECO:0007669"/>
    <property type="project" value="TreeGrafter"/>
</dbReference>
<evidence type="ECO:0000313" key="5">
    <source>
        <dbReference type="Proteomes" id="UP000242180"/>
    </source>
</evidence>
<dbReference type="GO" id="GO:0000026">
    <property type="term" value="F:alpha-1,2-mannosyltransferase activity"/>
    <property type="evidence" value="ECO:0007669"/>
    <property type="project" value="TreeGrafter"/>
</dbReference>
<evidence type="ECO:0000256" key="1">
    <source>
        <dbReference type="ARBA" id="ARBA00007677"/>
    </source>
</evidence>
<comment type="caution">
    <text evidence="4">The sequence shown here is derived from an EMBL/GenBank/DDBJ whole genome shotgun (WGS) entry which is preliminary data.</text>
</comment>
<keyword evidence="2 4" id="KW-0808">Transferase</keyword>
<sequence>MRLMKGAVIVLSAVAFTLTALTAYQFLSSGYARYQQYSTAAGRRLQQVEQFDPKDYPPLPEPRPELCPIDPLSSTRRPDIVVTKNDTRNDTPVNAAIVYLIEFLDRPLEQNHKEMMRFNKALWLLWENFEEAYRYPIMVFHEPAFTPQYQRRYRRMWPRGLDIHFHLVEFSMPPTFPQNRELTELGLHPTNRRAFPGYNHMIHFFFKDIFDHPAIASLDYFWRLDHDSMLESPVGVDVFKYMQARGLKYGYRTVTTDARHVTNGLLTFFDKYRRDPSHHSLLEGQTCGTTSQQNCMDIPTDRKARENYAPLMYYNNFEIIHVPTWRSAQMRELTNAVDGTDMIYWNRWGDAPLRYYAVNMMLDVNTQVMEWCHIKYHHHKTFQPLCNLV</sequence>
<keyword evidence="4" id="KW-0328">Glycosyltransferase</keyword>
<feature type="region of interest" description="Disordered" evidence="3">
    <location>
        <begin position="52"/>
        <end position="72"/>
    </location>
</feature>
<dbReference type="Pfam" id="PF01793">
    <property type="entry name" value="Glyco_transf_15"/>
    <property type="match status" value="1"/>
</dbReference>
<dbReference type="InterPro" id="IPR029044">
    <property type="entry name" value="Nucleotide-diphossugar_trans"/>
</dbReference>
<dbReference type="GO" id="GO:0000032">
    <property type="term" value="P:cell wall mannoprotein biosynthetic process"/>
    <property type="evidence" value="ECO:0007669"/>
    <property type="project" value="TreeGrafter"/>
</dbReference>
<keyword evidence="5" id="KW-1185">Reference proteome</keyword>
<proteinExistence type="inferred from homology"/>
<dbReference type="SUPFAM" id="SSF53448">
    <property type="entry name" value="Nucleotide-diphospho-sugar transferases"/>
    <property type="match status" value="1"/>
</dbReference>
<dbReference type="Gene3D" id="3.90.550.10">
    <property type="entry name" value="Spore Coat Polysaccharide Biosynthesis Protein SpsA, Chain A"/>
    <property type="match status" value="1"/>
</dbReference>
<evidence type="ECO:0000256" key="3">
    <source>
        <dbReference type="SAM" id="MobiDB-lite"/>
    </source>
</evidence>
<protein>
    <submittedName>
        <fullName evidence="4">Glycolipid 2-alpha-mannosyltransferase-domain-containing protein</fullName>
    </submittedName>
</protein>
<gene>
    <name evidence="4" type="ORF">BCR43DRAFT_497543</name>
</gene>
<dbReference type="EMBL" id="MCGN01000010">
    <property type="protein sequence ID" value="ORY91953.1"/>
    <property type="molecule type" value="Genomic_DNA"/>
</dbReference>
<evidence type="ECO:0000313" key="4">
    <source>
        <dbReference type="EMBL" id="ORY91953.1"/>
    </source>
</evidence>
<organism evidence="4 5">
    <name type="scientific">Syncephalastrum racemosum</name>
    <name type="common">Filamentous fungus</name>
    <dbReference type="NCBI Taxonomy" id="13706"/>
    <lineage>
        <taxon>Eukaryota</taxon>
        <taxon>Fungi</taxon>
        <taxon>Fungi incertae sedis</taxon>
        <taxon>Mucoromycota</taxon>
        <taxon>Mucoromycotina</taxon>
        <taxon>Mucoromycetes</taxon>
        <taxon>Mucorales</taxon>
        <taxon>Syncephalastraceae</taxon>
        <taxon>Syncephalastrum</taxon>
    </lineage>
</organism>
<dbReference type="GO" id="GO:0016020">
    <property type="term" value="C:membrane"/>
    <property type="evidence" value="ECO:0007669"/>
    <property type="project" value="InterPro"/>
</dbReference>
<reference evidence="4 5" key="1">
    <citation type="submission" date="2016-07" db="EMBL/GenBank/DDBJ databases">
        <title>Pervasive Adenine N6-methylation of Active Genes in Fungi.</title>
        <authorList>
            <consortium name="DOE Joint Genome Institute"/>
            <person name="Mondo S.J."/>
            <person name="Dannebaum R.O."/>
            <person name="Kuo R.C."/>
            <person name="Labutti K."/>
            <person name="Haridas S."/>
            <person name="Kuo A."/>
            <person name="Salamov A."/>
            <person name="Ahrendt S.R."/>
            <person name="Lipzen A."/>
            <person name="Sullivan W."/>
            <person name="Andreopoulos W.B."/>
            <person name="Clum A."/>
            <person name="Lindquist E."/>
            <person name="Daum C."/>
            <person name="Ramamoorthy G.K."/>
            <person name="Gryganskyi A."/>
            <person name="Culley D."/>
            <person name="Magnuson J.K."/>
            <person name="James T.Y."/>
            <person name="O'Malley M.A."/>
            <person name="Stajich J.E."/>
            <person name="Spatafora J.W."/>
            <person name="Visel A."/>
            <person name="Grigoriev I.V."/>
        </authorList>
    </citation>
    <scope>NUCLEOTIDE SEQUENCE [LARGE SCALE GENOMIC DNA]</scope>
    <source>
        <strain evidence="4 5">NRRL 2496</strain>
    </source>
</reference>
<dbReference type="AlphaFoldDB" id="A0A1X2H2F0"/>
<dbReference type="InterPro" id="IPR002685">
    <property type="entry name" value="Glyco_trans_15"/>
</dbReference>
<dbReference type="PANTHER" id="PTHR31121">
    <property type="entry name" value="ALPHA-1,2 MANNOSYLTRANSFERASE KTR1"/>
    <property type="match status" value="1"/>
</dbReference>
<evidence type="ECO:0000256" key="2">
    <source>
        <dbReference type="ARBA" id="ARBA00022679"/>
    </source>
</evidence>
<name>A0A1X2H2F0_SYNRA</name>
<comment type="similarity">
    <text evidence="1">Belongs to the glycosyltransferase 15 family.</text>
</comment>